<dbReference type="AlphaFoldDB" id="A0A0R3K1M2"/>
<feature type="transmembrane region" description="Helical" evidence="6">
    <location>
        <begin position="609"/>
        <end position="634"/>
    </location>
</feature>
<comment type="caution">
    <text evidence="8">The sequence shown here is derived from an EMBL/GenBank/DDBJ whole genome shotgun (WGS) entry which is preliminary data.</text>
</comment>
<dbReference type="PANTHER" id="PTHR30287">
    <property type="entry name" value="MEMBRANE COMPONENT OF PREDICTED ABC SUPERFAMILY METABOLITE UPTAKE TRANSPORTER"/>
    <property type="match status" value="1"/>
</dbReference>
<keyword evidence="9" id="KW-1185">Reference proteome</keyword>
<dbReference type="InterPro" id="IPR038766">
    <property type="entry name" value="Membrane_comp_ABC_pdt"/>
</dbReference>
<feature type="transmembrane region" description="Helical" evidence="6">
    <location>
        <begin position="409"/>
        <end position="429"/>
    </location>
</feature>
<sequence length="741" mass="85105">MILNKRVFRVLISQKAVYLGSTILVMLSSMLFANLKIAMGNVERNLNLFLEKSKVESVKTIVQKPITNFSELEQKYNVIIESRKQFDYNLDENTTIRVFEKTTKVDIPHIVEGRDINNKYEILLEPNFAKTNNFKIGDTIKILNRNFTIAGYFAMPDYIYPLKSESDLMVNYNIFGTAVISKQAIEEMGVKGLSYYLIRYNDENSSKIKEYLGKNNFVVFWQEIKDNPRFNFVEAKLMGSAKMSSALPSMILLLTSLLVSVVMWRMIKTEFSLIGTLYALGYTKKEILLHYLSFANIIALVGGILGTILGLFLVKPLTEFFTFYFNIPIIENRFDYKYIAGSLFIPYLFIIPAMLFVIFKALRYSPVKLMRGNTEKIKIGLFEKKLKLNKIKFPFKFKIREMARSIPRLLVLVFGITIASMFLLLGFLYKNSFDYLLNQSMAEVFKFNYNYVLRTNETANLYGGEEYNFSVFKVEGKVENFVAFGLRTDSRLINLVDKNGESISKNYTIITRPLANTLKISEGDTITITNKFSNEKFDVKIDKIAEVYTGNNIYMPIAKLNKLMNYKENSFSGIFSENKLNIPEEKIFKLETKDELNEAFKAILNPLKAMLGIVAFVAFFIALIVIYVITGLSIEENKTNISMFKIFGYTNKEINDLILNTATIPVAIGFIIAIPVLLRTMDALLNGFAQNIDFAFPLKLNLVSIILGFVILFLTYEISKFFSKKNIYKIPMSEALKMQRE</sequence>
<evidence type="ECO:0000256" key="4">
    <source>
        <dbReference type="ARBA" id="ARBA00022989"/>
    </source>
</evidence>
<evidence type="ECO:0000256" key="6">
    <source>
        <dbReference type="SAM" id="Phobius"/>
    </source>
</evidence>
<keyword evidence="2" id="KW-1003">Cell membrane</keyword>
<gene>
    <name evidence="8" type="ORF">ABG79_00946</name>
</gene>
<evidence type="ECO:0000259" key="7">
    <source>
        <dbReference type="Pfam" id="PF02687"/>
    </source>
</evidence>
<feature type="transmembrane region" description="Helical" evidence="6">
    <location>
        <begin position="288"/>
        <end position="314"/>
    </location>
</feature>
<feature type="domain" description="ABC3 transporter permease C-terminal" evidence="7">
    <location>
        <begin position="247"/>
        <end position="365"/>
    </location>
</feature>
<keyword evidence="5 6" id="KW-0472">Membrane</keyword>
<dbReference type="InterPro" id="IPR003838">
    <property type="entry name" value="ABC3_permease_C"/>
</dbReference>
<evidence type="ECO:0000256" key="2">
    <source>
        <dbReference type="ARBA" id="ARBA00022475"/>
    </source>
</evidence>
<feature type="transmembrane region" description="Helical" evidence="6">
    <location>
        <begin position="338"/>
        <end position="362"/>
    </location>
</feature>
<dbReference type="STRING" id="908809.ABG79_00946"/>
<dbReference type="GO" id="GO:0005886">
    <property type="term" value="C:plasma membrane"/>
    <property type="evidence" value="ECO:0007669"/>
    <property type="project" value="UniProtKB-SubCell"/>
</dbReference>
<reference evidence="8 9" key="1">
    <citation type="submission" date="2015-09" db="EMBL/GenBank/DDBJ databases">
        <title>Draft genome sequence of a Caloramator mitchellensis, a moderate thermophile from the Great Artesian Basin of Australia.</title>
        <authorList>
            <person name="Patel B.K."/>
        </authorList>
    </citation>
    <scope>NUCLEOTIDE SEQUENCE [LARGE SCALE GENOMIC DNA]</scope>
    <source>
        <strain evidence="8 9">VF08</strain>
    </source>
</reference>
<feature type="domain" description="ABC3 transporter permease C-terminal" evidence="7">
    <location>
        <begin position="613"/>
        <end position="716"/>
    </location>
</feature>
<evidence type="ECO:0000256" key="3">
    <source>
        <dbReference type="ARBA" id="ARBA00022692"/>
    </source>
</evidence>
<evidence type="ECO:0000256" key="5">
    <source>
        <dbReference type="ARBA" id="ARBA00023136"/>
    </source>
</evidence>
<keyword evidence="3 6" id="KW-0812">Transmembrane</keyword>
<accession>A0A0R3K1M2</accession>
<evidence type="ECO:0000313" key="9">
    <source>
        <dbReference type="Proteomes" id="UP000052015"/>
    </source>
</evidence>
<feature type="transmembrane region" description="Helical" evidence="6">
    <location>
        <begin position="698"/>
        <end position="716"/>
    </location>
</feature>
<dbReference type="PANTHER" id="PTHR30287:SF1">
    <property type="entry name" value="INNER MEMBRANE PROTEIN"/>
    <property type="match status" value="1"/>
</dbReference>
<keyword evidence="4 6" id="KW-1133">Transmembrane helix</keyword>
<name>A0A0R3K1M2_CALMK</name>
<organism evidence="8 9">
    <name type="scientific">Caloramator mitchellensis</name>
    <dbReference type="NCBI Taxonomy" id="908809"/>
    <lineage>
        <taxon>Bacteria</taxon>
        <taxon>Bacillati</taxon>
        <taxon>Bacillota</taxon>
        <taxon>Clostridia</taxon>
        <taxon>Eubacteriales</taxon>
        <taxon>Clostridiaceae</taxon>
        <taxon>Caloramator</taxon>
    </lineage>
</organism>
<evidence type="ECO:0000313" key="8">
    <source>
        <dbReference type="EMBL" id="KRQ87148.1"/>
    </source>
</evidence>
<dbReference type="Proteomes" id="UP000052015">
    <property type="component" value="Unassembled WGS sequence"/>
</dbReference>
<dbReference type="EMBL" id="LKHP01000004">
    <property type="protein sequence ID" value="KRQ87148.1"/>
    <property type="molecule type" value="Genomic_DNA"/>
</dbReference>
<feature type="transmembrane region" description="Helical" evidence="6">
    <location>
        <begin position="16"/>
        <end position="35"/>
    </location>
</feature>
<comment type="subcellular location">
    <subcellularLocation>
        <location evidence="1">Cell membrane</location>
        <topology evidence="1">Multi-pass membrane protein</topology>
    </subcellularLocation>
</comment>
<feature type="transmembrane region" description="Helical" evidence="6">
    <location>
        <begin position="654"/>
        <end position="678"/>
    </location>
</feature>
<proteinExistence type="predicted"/>
<evidence type="ECO:0000256" key="1">
    <source>
        <dbReference type="ARBA" id="ARBA00004651"/>
    </source>
</evidence>
<feature type="transmembrane region" description="Helical" evidence="6">
    <location>
        <begin position="246"/>
        <end position="267"/>
    </location>
</feature>
<protein>
    <submittedName>
        <fullName evidence="8">FtsX-like permease family protein</fullName>
    </submittedName>
</protein>
<dbReference type="Pfam" id="PF02687">
    <property type="entry name" value="FtsX"/>
    <property type="match status" value="2"/>
</dbReference>